<dbReference type="EMBL" id="JAFIQS020000003">
    <property type="protein sequence ID" value="KAH9484149.1"/>
    <property type="molecule type" value="Genomic_DNA"/>
</dbReference>
<dbReference type="Proteomes" id="UP000664032">
    <property type="component" value="Unassembled WGS sequence"/>
</dbReference>
<comment type="caution">
    <text evidence="1">The sequence shown here is derived from an EMBL/GenBank/DDBJ whole genome shotgun (WGS) entry which is preliminary data.</text>
</comment>
<evidence type="ECO:0000313" key="1">
    <source>
        <dbReference type="EMBL" id="KAH9484149.1"/>
    </source>
</evidence>
<organism evidence="1 2">
    <name type="scientific">Psilocybe cubensis</name>
    <name type="common">Psychedelic mushroom</name>
    <name type="synonym">Stropharia cubensis</name>
    <dbReference type="NCBI Taxonomy" id="181762"/>
    <lineage>
        <taxon>Eukaryota</taxon>
        <taxon>Fungi</taxon>
        <taxon>Dikarya</taxon>
        <taxon>Basidiomycota</taxon>
        <taxon>Agaricomycotina</taxon>
        <taxon>Agaricomycetes</taxon>
        <taxon>Agaricomycetidae</taxon>
        <taxon>Agaricales</taxon>
        <taxon>Agaricineae</taxon>
        <taxon>Strophariaceae</taxon>
        <taxon>Psilocybe</taxon>
    </lineage>
</organism>
<gene>
    <name evidence="1" type="ORF">JR316_0003629</name>
</gene>
<keyword evidence="2" id="KW-1185">Reference proteome</keyword>
<reference evidence="1" key="1">
    <citation type="submission" date="2021-10" db="EMBL/GenBank/DDBJ databases">
        <title>Psilocybe cubensis genome.</title>
        <authorList>
            <person name="Mckernan K.J."/>
            <person name="Crawford S."/>
            <person name="Trippe A."/>
            <person name="Kane L.T."/>
            <person name="Mclaughlin S."/>
        </authorList>
    </citation>
    <scope>NUCLEOTIDE SEQUENCE</scope>
    <source>
        <strain evidence="1">MGC-MH-2018</strain>
    </source>
</reference>
<sequence length="130" mass="14352">MPFLNLIARWGTLEGRDNSKPLALAVLWISIAVVLAMTRVAFLAYSVNMLLIKRFTPDTSSLGTTMSLVQICICFSRAISPAFTSATYAFSVQYHIFGGYLWVIIMVLIGLTSSRFSATVVLESSKLYDV</sequence>
<evidence type="ECO:0000313" key="2">
    <source>
        <dbReference type="Proteomes" id="UP000664032"/>
    </source>
</evidence>
<name>A0ACB8H8I3_PSICU</name>
<protein>
    <submittedName>
        <fullName evidence="1">Major facilitator-type transporter psiT2</fullName>
    </submittedName>
</protein>
<proteinExistence type="predicted"/>
<accession>A0ACB8H8I3</accession>